<dbReference type="InterPro" id="IPR059000">
    <property type="entry name" value="ATPase_P-type_domA"/>
</dbReference>
<dbReference type="EMBL" id="LZYO01000084">
    <property type="protein sequence ID" value="ODH37347.1"/>
    <property type="molecule type" value="Genomic_DNA"/>
</dbReference>
<feature type="transmembrane region" description="Helical" evidence="7">
    <location>
        <begin position="1238"/>
        <end position="1261"/>
    </location>
</feature>
<dbReference type="SUPFAM" id="SSF81665">
    <property type="entry name" value="Calcium ATPase, transmembrane domain M"/>
    <property type="match status" value="1"/>
</dbReference>
<dbReference type="Pfam" id="PF00122">
    <property type="entry name" value="E1-E2_ATPase"/>
    <property type="match status" value="1"/>
</dbReference>
<sequence length="1299" mass="140225">MSDTNQKGRCRGGLRDEGSLESLQADGCCSLSSSLGQPDAGDRCCNRETKRSEAQQSCCNLKPEGTDALQSCCNQKSKDREAVATPTTATVADGQCPPQQGCDMLESPHVVCGSHGESTGTNISSRGRDMDRNMVDSGCKEEQANSNCDKGKKREQSCCSKDGAFSKPKDLFSPGPLSLISADNTGLDLCCPGPIATEDTDMIEQHPLPIVGEDTCCTTDVDCECSEECLFEYASYLCSVNSEHREDQSFFPEEDKCCTGKKSSDEPKMVPVSPGSALPRSSELPPRRPSHILRKMTAMTCAKHLNMAVEYASDIATGAALGNMSSTVAASIRAAEASYVSSISNIIRRCFCRGTRRFSFPGDKSCCMVRRERKRNLSEPFRDSTSACSKLFSEDKIDKIDTIPTTPPQRSPQSDVEMGNVDRLHALSLGVVGMTCGGCESKLRNTLNSYPGISEVRTSFILNRADMTYDPSRVSDPAEIISRVKKVTGFTCTILRTGLAGDAVVGERVHIKNLSLKGRDVVQQMDGVSHISLLRDATYEVFYNPQTVGIRDILEAGNVHVGGSEPCAELVPNSSSEEVAEATENAHWLWLIVRSLVATVFTIPVLVFAWAPVARYSPFPKQMSFISWSFALATVVQLLAIPIYQYAFRSLIYQKEIDMDVLVVLSITSAYIYSVVAFVFEVRHSTETTVLGHPIFETSSLLVTLILLGRLMATWVKRKAQNAIKLSTSQSKSARVIRRASPRHGFHSCPSTNLEDGETKFIDICLLHYGDIIQGMASEHIVTDGIIVNGSAEIDEAHITGENVPVVRTTKAYVYAGSTIINGQINYRVTRLVSENTLSIVKRLVSTAASSRTKILERADLAASFLTPIILVVACISFLVWVLVNRFARDWTDTESSINALTHAIAILAISCPCALVLAVPMVLAVSSTVAAKKGVLFKTGEALEVGRQITHVVFDKTGTLTSGELSVIRETLLCEGSSETRQEINRMAAMLTKGNRHPVSRAIAQYIASKGTQASVCGELEPTIIVGKGVEIATENGTIKGGSPSWLGLENHPKVKQLLNEALTAFCVTQNGALLAVYGLAGTIRPEAVGVLQKLRSKKITTHLLSGDNPSAVTAVAAELNFDMDNVRSLCQPDSKAAYIRNLQTPSSMPPELAAAPRSRFWLRPRLQSQNNKVLFIGDGTNDAPALSQADLGICMTNATDIAADAADVGILSGSLHGLLSFLELSHSATRRIQINIAWAVAYNVFAVLFAGGAFEAVGFRIQPSYAGAGEIVSLVPVIVVSLSLGFSLSWLYGGRAT</sequence>
<evidence type="ECO:0000256" key="2">
    <source>
        <dbReference type="ARBA" id="ARBA00022692"/>
    </source>
</evidence>
<dbReference type="PANTHER" id="PTHR46594">
    <property type="entry name" value="P-TYPE CATION-TRANSPORTING ATPASE"/>
    <property type="match status" value="1"/>
</dbReference>
<feature type="region of interest" description="Disordered" evidence="8">
    <location>
        <begin position="259"/>
        <end position="288"/>
    </location>
</feature>
<evidence type="ECO:0000256" key="8">
    <source>
        <dbReference type="SAM" id="MobiDB-lite"/>
    </source>
</evidence>
<dbReference type="Gene3D" id="3.40.1110.10">
    <property type="entry name" value="Calcium-transporting ATPase, cytoplasmic domain N"/>
    <property type="match status" value="1"/>
</dbReference>
<dbReference type="NCBIfam" id="TIGR01525">
    <property type="entry name" value="ATPase-IB_hvy"/>
    <property type="match status" value="1"/>
</dbReference>
<dbReference type="SFLD" id="SFLDF00027">
    <property type="entry name" value="p-type_atpase"/>
    <property type="match status" value="1"/>
</dbReference>
<dbReference type="SUPFAM" id="SSF81653">
    <property type="entry name" value="Calcium ATPase, transduction domain A"/>
    <property type="match status" value="1"/>
</dbReference>
<dbReference type="GO" id="GO:0046872">
    <property type="term" value="F:metal ion binding"/>
    <property type="evidence" value="ECO:0007669"/>
    <property type="project" value="UniProtKB-KW"/>
</dbReference>
<evidence type="ECO:0000256" key="1">
    <source>
        <dbReference type="ARBA" id="ARBA00004370"/>
    </source>
</evidence>
<dbReference type="VEuPathDB" id="FungiDB:PABG_00906"/>
<feature type="transmembrane region" description="Helical" evidence="7">
    <location>
        <begin position="588"/>
        <end position="613"/>
    </location>
</feature>
<keyword evidence="5 7" id="KW-1133">Transmembrane helix</keyword>
<proteinExistence type="inferred from homology"/>
<accession>A0A1D2JI64</accession>
<keyword evidence="2 7" id="KW-0812">Transmembrane</keyword>
<feature type="transmembrane region" description="Helical" evidence="7">
    <location>
        <begin position="659"/>
        <end position="680"/>
    </location>
</feature>
<feature type="transmembrane region" description="Helical" evidence="7">
    <location>
        <begin position="700"/>
        <end position="716"/>
    </location>
</feature>
<dbReference type="InterPro" id="IPR044492">
    <property type="entry name" value="P_typ_ATPase_HD_dom"/>
</dbReference>
<keyword evidence="7" id="KW-0547">Nucleotide-binding</keyword>
<evidence type="ECO:0000256" key="6">
    <source>
        <dbReference type="ARBA" id="ARBA00023136"/>
    </source>
</evidence>
<evidence type="ECO:0000313" key="10">
    <source>
        <dbReference type="EMBL" id="ODH37347.1"/>
    </source>
</evidence>
<dbReference type="NCBIfam" id="TIGR01494">
    <property type="entry name" value="ATPase_P-type"/>
    <property type="match status" value="1"/>
</dbReference>
<comment type="similarity">
    <text evidence="7">Belongs to the cation transport ATPase (P-type) (TC 3.A.3) family. Type IB subfamily.</text>
</comment>
<gene>
    <name evidence="10" type="ORF">ACO22_02622</name>
</gene>
<dbReference type="Gene3D" id="3.30.70.100">
    <property type="match status" value="1"/>
</dbReference>
<dbReference type="SUPFAM" id="SSF55008">
    <property type="entry name" value="HMA, heavy metal-associated domain"/>
    <property type="match status" value="1"/>
</dbReference>
<dbReference type="InterPro" id="IPR001757">
    <property type="entry name" value="P_typ_ATPase"/>
</dbReference>
<feature type="compositionally biased region" description="Basic and acidic residues" evidence="8">
    <location>
        <begin position="259"/>
        <end position="268"/>
    </location>
</feature>
<dbReference type="PRINTS" id="PR00119">
    <property type="entry name" value="CATATPASE"/>
</dbReference>
<evidence type="ECO:0000256" key="5">
    <source>
        <dbReference type="ARBA" id="ARBA00022989"/>
    </source>
</evidence>
<reference evidence="10 11" key="1">
    <citation type="submission" date="2016-06" db="EMBL/GenBank/DDBJ databases">
        <authorList>
            <person name="Kjaerup R.B."/>
            <person name="Dalgaard T.S."/>
            <person name="Juul-Madsen H.R."/>
        </authorList>
    </citation>
    <scope>NUCLEOTIDE SEQUENCE [LARGE SCALE GENOMIC DNA]</scope>
    <source>
        <strain evidence="10 11">Pb300</strain>
    </source>
</reference>
<keyword evidence="3 7" id="KW-0479">Metal-binding</keyword>
<keyword evidence="4" id="KW-1278">Translocase</keyword>
<feature type="domain" description="HMA" evidence="9">
    <location>
        <begin position="425"/>
        <end position="492"/>
    </location>
</feature>
<dbReference type="SUPFAM" id="SSF56784">
    <property type="entry name" value="HAD-like"/>
    <property type="match status" value="1"/>
</dbReference>
<evidence type="ECO:0000256" key="3">
    <source>
        <dbReference type="ARBA" id="ARBA00022723"/>
    </source>
</evidence>
<dbReference type="InterPro" id="IPR036412">
    <property type="entry name" value="HAD-like_sf"/>
</dbReference>
<dbReference type="PROSITE" id="PS01229">
    <property type="entry name" value="COF_2"/>
    <property type="match status" value="1"/>
</dbReference>
<dbReference type="Gene3D" id="2.70.150.10">
    <property type="entry name" value="Calcium-transporting ATPase, cytoplasmic transduction domain A"/>
    <property type="match status" value="1"/>
</dbReference>
<dbReference type="VEuPathDB" id="FungiDB:PADG_03376"/>
<dbReference type="SFLD" id="SFLDG00002">
    <property type="entry name" value="C1.7:_P-type_atpase_like"/>
    <property type="match status" value="1"/>
</dbReference>
<evidence type="ECO:0000313" key="11">
    <source>
        <dbReference type="Proteomes" id="UP000242814"/>
    </source>
</evidence>
<dbReference type="Pfam" id="PF00403">
    <property type="entry name" value="HMA"/>
    <property type="match status" value="1"/>
</dbReference>
<feature type="transmembrane region" description="Helical" evidence="7">
    <location>
        <begin position="1273"/>
        <end position="1294"/>
    </location>
</feature>
<feature type="transmembrane region" description="Helical" evidence="7">
    <location>
        <begin position="861"/>
        <end position="884"/>
    </location>
</feature>
<dbReference type="GO" id="GO:0005524">
    <property type="term" value="F:ATP binding"/>
    <property type="evidence" value="ECO:0007669"/>
    <property type="project" value="UniProtKB-UniRule"/>
</dbReference>
<dbReference type="InterPro" id="IPR023299">
    <property type="entry name" value="ATPase_P-typ_cyto_dom_N"/>
</dbReference>
<dbReference type="GO" id="GO:0019829">
    <property type="term" value="F:ATPase-coupled monoatomic cation transmembrane transporter activity"/>
    <property type="evidence" value="ECO:0007669"/>
    <property type="project" value="InterPro"/>
</dbReference>
<organism evidence="10 11">
    <name type="scientific">Paracoccidioides brasiliensis</name>
    <dbReference type="NCBI Taxonomy" id="121759"/>
    <lineage>
        <taxon>Eukaryota</taxon>
        <taxon>Fungi</taxon>
        <taxon>Dikarya</taxon>
        <taxon>Ascomycota</taxon>
        <taxon>Pezizomycotina</taxon>
        <taxon>Eurotiomycetes</taxon>
        <taxon>Eurotiomycetidae</taxon>
        <taxon>Onygenales</taxon>
        <taxon>Ajellomycetaceae</taxon>
        <taxon>Paracoccidioides</taxon>
    </lineage>
</organism>
<dbReference type="Proteomes" id="UP000242814">
    <property type="component" value="Unassembled WGS sequence"/>
</dbReference>
<dbReference type="GO" id="GO:0016020">
    <property type="term" value="C:membrane"/>
    <property type="evidence" value="ECO:0007669"/>
    <property type="project" value="UniProtKB-SubCell"/>
</dbReference>
<keyword evidence="7" id="KW-0067">ATP-binding</keyword>
<feature type="transmembrane region" description="Helical" evidence="7">
    <location>
        <begin position="904"/>
        <end position="926"/>
    </location>
</feature>
<dbReference type="Pfam" id="PF00702">
    <property type="entry name" value="Hydrolase"/>
    <property type="match status" value="1"/>
</dbReference>
<name>A0A1D2JI64_PARBR</name>
<protein>
    <recommendedName>
        <fullName evidence="9">HMA domain-containing protein</fullName>
    </recommendedName>
</protein>
<dbReference type="InterPro" id="IPR008250">
    <property type="entry name" value="ATPase_P-typ_transduc_dom_A_sf"/>
</dbReference>
<keyword evidence="6 7" id="KW-0472">Membrane</keyword>
<dbReference type="PROSITE" id="PS00154">
    <property type="entry name" value="ATPASE_E1_E2"/>
    <property type="match status" value="1"/>
</dbReference>
<dbReference type="PROSITE" id="PS50846">
    <property type="entry name" value="HMA_2"/>
    <property type="match status" value="1"/>
</dbReference>
<dbReference type="Gene3D" id="3.40.50.1000">
    <property type="entry name" value="HAD superfamily/HAD-like"/>
    <property type="match status" value="1"/>
</dbReference>
<comment type="subcellular location">
    <subcellularLocation>
        <location evidence="1 7">Membrane</location>
    </subcellularLocation>
</comment>
<feature type="transmembrane region" description="Helical" evidence="7">
    <location>
        <begin position="625"/>
        <end position="647"/>
    </location>
</feature>
<dbReference type="SFLD" id="SFLDS00003">
    <property type="entry name" value="Haloacid_Dehalogenase"/>
    <property type="match status" value="1"/>
</dbReference>
<dbReference type="InterPro" id="IPR018303">
    <property type="entry name" value="ATPase_P-typ_P_site"/>
</dbReference>
<evidence type="ECO:0000259" key="9">
    <source>
        <dbReference type="PROSITE" id="PS50846"/>
    </source>
</evidence>
<evidence type="ECO:0000256" key="4">
    <source>
        <dbReference type="ARBA" id="ARBA00022967"/>
    </source>
</evidence>
<dbReference type="InterPro" id="IPR036163">
    <property type="entry name" value="HMA_dom_sf"/>
</dbReference>
<dbReference type="PANTHER" id="PTHR46594:SF4">
    <property type="entry name" value="P-TYPE CATION-TRANSPORTING ATPASE"/>
    <property type="match status" value="1"/>
</dbReference>
<dbReference type="InterPro" id="IPR023298">
    <property type="entry name" value="ATPase_P-typ_TM_dom_sf"/>
</dbReference>
<dbReference type="InterPro" id="IPR027256">
    <property type="entry name" value="P-typ_ATPase_IB"/>
</dbReference>
<evidence type="ECO:0000256" key="7">
    <source>
        <dbReference type="RuleBase" id="RU362081"/>
    </source>
</evidence>
<dbReference type="InterPro" id="IPR006121">
    <property type="entry name" value="HMA_dom"/>
</dbReference>
<comment type="caution">
    <text evidence="10">The sequence shown here is derived from an EMBL/GenBank/DDBJ whole genome shotgun (WGS) entry which is preliminary data.</text>
</comment>
<dbReference type="InterPro" id="IPR023214">
    <property type="entry name" value="HAD_sf"/>
</dbReference>
<dbReference type="CDD" id="cd00371">
    <property type="entry name" value="HMA"/>
    <property type="match status" value="1"/>
</dbReference>
<dbReference type="GO" id="GO:0016887">
    <property type="term" value="F:ATP hydrolysis activity"/>
    <property type="evidence" value="ECO:0007669"/>
    <property type="project" value="InterPro"/>
</dbReference>